<dbReference type="InterPro" id="IPR036537">
    <property type="entry name" value="Adaptor_Cbl_N_dom_sf"/>
</dbReference>
<protein>
    <submittedName>
        <fullName evidence="2">Uncharacterized protein</fullName>
    </submittedName>
</protein>
<sequence length="131" mass="14885">MNFHLQSAANERLKERVQQLKRELLEVRSQALQLSTGAKTKQQECEALAHRLAQTIDDRMQLASTGADRAGLCNSLEELVRVGTDVTSFLRQYAERNVIQRVLKRSKMDDDIRALHGRLTNIVQTADVRAQ</sequence>
<dbReference type="AlphaFoldDB" id="A0A167FYI3"/>
<evidence type="ECO:0000313" key="2">
    <source>
        <dbReference type="EMBL" id="KZO89981.1"/>
    </source>
</evidence>
<feature type="coiled-coil region" evidence="1">
    <location>
        <begin position="3"/>
        <end position="30"/>
    </location>
</feature>
<keyword evidence="1" id="KW-0175">Coiled coil</keyword>
<dbReference type="Gene3D" id="1.20.930.20">
    <property type="entry name" value="Adaptor protein Cbl, N-terminal domain"/>
    <property type="match status" value="1"/>
</dbReference>
<dbReference type="GO" id="GO:0007166">
    <property type="term" value="P:cell surface receptor signaling pathway"/>
    <property type="evidence" value="ECO:0007669"/>
    <property type="project" value="InterPro"/>
</dbReference>
<gene>
    <name evidence="2" type="ORF">CALVIDRAFT_431731</name>
</gene>
<reference evidence="2 3" key="1">
    <citation type="journal article" date="2016" name="Mol. Biol. Evol.">
        <title>Comparative Genomics of Early-Diverging Mushroom-Forming Fungi Provides Insights into the Origins of Lignocellulose Decay Capabilities.</title>
        <authorList>
            <person name="Nagy L.G."/>
            <person name="Riley R."/>
            <person name="Tritt A."/>
            <person name="Adam C."/>
            <person name="Daum C."/>
            <person name="Floudas D."/>
            <person name="Sun H."/>
            <person name="Yadav J.S."/>
            <person name="Pangilinan J."/>
            <person name="Larsson K.H."/>
            <person name="Matsuura K."/>
            <person name="Barry K."/>
            <person name="Labutti K."/>
            <person name="Kuo R."/>
            <person name="Ohm R.A."/>
            <person name="Bhattacharya S.S."/>
            <person name="Shirouzu T."/>
            <person name="Yoshinaga Y."/>
            <person name="Martin F.M."/>
            <person name="Grigoriev I.V."/>
            <person name="Hibbett D.S."/>
        </authorList>
    </citation>
    <scope>NUCLEOTIDE SEQUENCE [LARGE SCALE GENOMIC DNA]</scope>
    <source>
        <strain evidence="2 3">TUFC12733</strain>
    </source>
</reference>
<evidence type="ECO:0000313" key="3">
    <source>
        <dbReference type="Proteomes" id="UP000076738"/>
    </source>
</evidence>
<evidence type="ECO:0000256" key="1">
    <source>
        <dbReference type="SAM" id="Coils"/>
    </source>
</evidence>
<organism evidence="2 3">
    <name type="scientific">Calocera viscosa (strain TUFC12733)</name>
    <dbReference type="NCBI Taxonomy" id="1330018"/>
    <lineage>
        <taxon>Eukaryota</taxon>
        <taxon>Fungi</taxon>
        <taxon>Dikarya</taxon>
        <taxon>Basidiomycota</taxon>
        <taxon>Agaricomycotina</taxon>
        <taxon>Dacrymycetes</taxon>
        <taxon>Dacrymycetales</taxon>
        <taxon>Dacrymycetaceae</taxon>
        <taxon>Calocera</taxon>
    </lineage>
</organism>
<keyword evidence="3" id="KW-1185">Reference proteome</keyword>
<name>A0A167FYI3_CALVF</name>
<dbReference type="EMBL" id="KV417356">
    <property type="protein sequence ID" value="KZO89981.1"/>
    <property type="molecule type" value="Genomic_DNA"/>
</dbReference>
<proteinExistence type="predicted"/>
<dbReference type="Proteomes" id="UP000076738">
    <property type="component" value="Unassembled WGS sequence"/>
</dbReference>
<accession>A0A167FYI3</accession>